<organism evidence="2 3">
    <name type="scientific">Jimgerdemannia flammicorona</name>
    <dbReference type="NCBI Taxonomy" id="994334"/>
    <lineage>
        <taxon>Eukaryota</taxon>
        <taxon>Fungi</taxon>
        <taxon>Fungi incertae sedis</taxon>
        <taxon>Mucoromycota</taxon>
        <taxon>Mucoromycotina</taxon>
        <taxon>Endogonomycetes</taxon>
        <taxon>Endogonales</taxon>
        <taxon>Endogonaceae</taxon>
        <taxon>Jimgerdemannia</taxon>
    </lineage>
</organism>
<dbReference type="GO" id="GO:0032259">
    <property type="term" value="P:methylation"/>
    <property type="evidence" value="ECO:0007669"/>
    <property type="project" value="UniProtKB-KW"/>
</dbReference>
<dbReference type="Pfam" id="PF13847">
    <property type="entry name" value="Methyltransf_31"/>
    <property type="match status" value="1"/>
</dbReference>
<accession>A0A433P9C1</accession>
<dbReference type="Proteomes" id="UP000274822">
    <property type="component" value="Unassembled WGS sequence"/>
</dbReference>
<dbReference type="PANTHER" id="PTHR43591">
    <property type="entry name" value="METHYLTRANSFERASE"/>
    <property type="match status" value="1"/>
</dbReference>
<gene>
    <name evidence="2" type="ORF">BC938DRAFT_477531</name>
</gene>
<reference evidence="2 3" key="1">
    <citation type="journal article" date="2018" name="New Phytol.">
        <title>Phylogenomics of Endogonaceae and evolution of mycorrhizas within Mucoromycota.</title>
        <authorList>
            <person name="Chang Y."/>
            <person name="Desiro A."/>
            <person name="Na H."/>
            <person name="Sandor L."/>
            <person name="Lipzen A."/>
            <person name="Clum A."/>
            <person name="Barry K."/>
            <person name="Grigoriev I.V."/>
            <person name="Martin F.M."/>
            <person name="Stajich J.E."/>
            <person name="Smith M.E."/>
            <person name="Bonito G."/>
            <person name="Spatafora J.W."/>
        </authorList>
    </citation>
    <scope>NUCLEOTIDE SEQUENCE [LARGE SCALE GENOMIC DNA]</scope>
    <source>
        <strain evidence="2 3">AD002</strain>
    </source>
</reference>
<name>A0A433P9C1_9FUNG</name>
<dbReference type="AlphaFoldDB" id="A0A433P9C1"/>
<feature type="non-terminal residue" evidence="2">
    <location>
        <position position="231"/>
    </location>
</feature>
<comment type="caution">
    <text evidence="2">The sequence shown here is derived from an EMBL/GenBank/DDBJ whole genome shotgun (WGS) entry which is preliminary data.</text>
</comment>
<dbReference type="InterPro" id="IPR029063">
    <property type="entry name" value="SAM-dependent_MTases_sf"/>
</dbReference>
<protein>
    <submittedName>
        <fullName evidence="2">S-adenosyl-L-methionine-dependent methyltransferase</fullName>
    </submittedName>
</protein>
<dbReference type="GO" id="GO:0008168">
    <property type="term" value="F:methyltransferase activity"/>
    <property type="evidence" value="ECO:0007669"/>
    <property type="project" value="UniProtKB-KW"/>
</dbReference>
<evidence type="ECO:0000313" key="2">
    <source>
        <dbReference type="EMBL" id="RUS14102.1"/>
    </source>
</evidence>
<sequence>MLNAGVNVLDVGCGPATWSLEMATQYKKSMFVGIDMFRVFPKDCRPVNTTFYYSNILDGLPFADNAFDIVYQRDMCLGLSKRQWPKILRELVRVTKPGGYIELCEPDLEVQRADTRYDNNWNKATLKIATSKGMDPHVGKNISNLLAEAGINNIQRGYVGIPMGHYGGREGKYMTDNFRELARQLKPVLLSSMKLSTGEYDQGVEQVFRSWDNNRSYFNVYWVYGQKPLVP</sequence>
<dbReference type="SUPFAM" id="SSF53335">
    <property type="entry name" value="S-adenosyl-L-methionine-dependent methyltransferases"/>
    <property type="match status" value="1"/>
</dbReference>
<dbReference type="Gene3D" id="3.40.50.150">
    <property type="entry name" value="Vaccinia Virus protein VP39"/>
    <property type="match status" value="1"/>
</dbReference>
<evidence type="ECO:0000259" key="1">
    <source>
        <dbReference type="Pfam" id="PF13847"/>
    </source>
</evidence>
<feature type="domain" description="Methyltransferase" evidence="1">
    <location>
        <begin position="3"/>
        <end position="148"/>
    </location>
</feature>
<dbReference type="InterPro" id="IPR025714">
    <property type="entry name" value="Methyltranfer_dom"/>
</dbReference>
<keyword evidence="2" id="KW-0489">Methyltransferase</keyword>
<keyword evidence="2" id="KW-0808">Transferase</keyword>
<evidence type="ECO:0000313" key="3">
    <source>
        <dbReference type="Proteomes" id="UP000274822"/>
    </source>
</evidence>
<dbReference type="EMBL" id="RBNJ01028087">
    <property type="protein sequence ID" value="RUS14102.1"/>
    <property type="molecule type" value="Genomic_DNA"/>
</dbReference>
<dbReference type="PANTHER" id="PTHR43591:SF24">
    <property type="entry name" value="2-METHOXY-6-POLYPRENYL-1,4-BENZOQUINOL METHYLASE, MITOCHONDRIAL"/>
    <property type="match status" value="1"/>
</dbReference>
<dbReference type="CDD" id="cd02440">
    <property type="entry name" value="AdoMet_MTases"/>
    <property type="match status" value="1"/>
</dbReference>
<keyword evidence="3" id="KW-1185">Reference proteome</keyword>
<proteinExistence type="predicted"/>